<reference evidence="3" key="2">
    <citation type="submission" date="2020-09" db="EMBL/GenBank/DDBJ databases">
        <authorList>
            <person name="Sun Q."/>
            <person name="Ohkuma M."/>
        </authorList>
    </citation>
    <scope>NUCLEOTIDE SEQUENCE</scope>
    <source>
        <strain evidence="3">JCM 4346</strain>
    </source>
</reference>
<dbReference type="PANTHER" id="PTHR46268:SF6">
    <property type="entry name" value="UNIVERSAL STRESS PROTEIN UP12"/>
    <property type="match status" value="1"/>
</dbReference>
<accession>A0A918FLL7</accession>
<keyword evidence="4" id="KW-1185">Reference proteome</keyword>
<dbReference type="Gene3D" id="3.40.50.620">
    <property type="entry name" value="HUPs"/>
    <property type="match status" value="2"/>
</dbReference>
<dbReference type="Pfam" id="PF00582">
    <property type="entry name" value="Usp"/>
    <property type="match status" value="2"/>
</dbReference>
<dbReference type="SUPFAM" id="SSF52402">
    <property type="entry name" value="Adenine nucleotide alpha hydrolases-like"/>
    <property type="match status" value="2"/>
</dbReference>
<evidence type="ECO:0000256" key="1">
    <source>
        <dbReference type="ARBA" id="ARBA00008791"/>
    </source>
</evidence>
<dbReference type="InterPro" id="IPR006016">
    <property type="entry name" value="UspA"/>
</dbReference>
<sequence>MIRPITVGMDGSPESLAAADWAARDAQRRTLPLHLVHAWIWQPHDVPVAQDLDAQKQWAQHMLREAEEELRGRHPALTVSTEQISDTAAEVLLGQAEKAQMLVLGSSGHGAIAGFLLGSVGQQVLARANSPVVMVRANARSAAKHDGGEVVVGLDDLDGPAVPLLEFAFDAAAARRTALRIVHAPSLPPLYGYGPVVGQLASQEGGITGQAEKALSDAVTPWREKYPQVPVAHTVELTRPSGIVLKAAAQAGLVVVGRRVHRPALGMRIGPVAHAVLHHAAAPVAVVPHG</sequence>
<dbReference type="Proteomes" id="UP000658320">
    <property type="component" value="Unassembled WGS sequence"/>
</dbReference>
<evidence type="ECO:0000313" key="3">
    <source>
        <dbReference type="EMBL" id="GGR51777.1"/>
    </source>
</evidence>
<dbReference type="AlphaFoldDB" id="A0A918FLL7"/>
<evidence type="ECO:0000313" key="4">
    <source>
        <dbReference type="Proteomes" id="UP000658320"/>
    </source>
</evidence>
<dbReference type="PANTHER" id="PTHR46268">
    <property type="entry name" value="STRESS RESPONSE PROTEIN NHAX"/>
    <property type="match status" value="1"/>
</dbReference>
<dbReference type="InterPro" id="IPR014729">
    <property type="entry name" value="Rossmann-like_a/b/a_fold"/>
</dbReference>
<dbReference type="InterPro" id="IPR006015">
    <property type="entry name" value="Universal_stress_UspA"/>
</dbReference>
<feature type="domain" description="UspA" evidence="2">
    <location>
        <begin position="1"/>
        <end position="136"/>
    </location>
</feature>
<evidence type="ECO:0000259" key="2">
    <source>
        <dbReference type="Pfam" id="PF00582"/>
    </source>
</evidence>
<name>A0A918FLL7_9ACTN</name>
<comment type="caution">
    <text evidence="3">The sequence shown here is derived from an EMBL/GenBank/DDBJ whole genome shotgun (WGS) entry which is preliminary data.</text>
</comment>
<organism evidence="3 4">
    <name type="scientific">Streptomyces aurantiogriseus</name>
    <dbReference type="NCBI Taxonomy" id="66870"/>
    <lineage>
        <taxon>Bacteria</taxon>
        <taxon>Bacillati</taxon>
        <taxon>Actinomycetota</taxon>
        <taxon>Actinomycetes</taxon>
        <taxon>Kitasatosporales</taxon>
        <taxon>Streptomycetaceae</taxon>
        <taxon>Streptomyces</taxon>
    </lineage>
</organism>
<comment type="similarity">
    <text evidence="1">Belongs to the universal stress protein A family.</text>
</comment>
<gene>
    <name evidence="3" type="ORF">GCM10010251_81010</name>
</gene>
<dbReference type="EMBL" id="BMSX01000027">
    <property type="protein sequence ID" value="GGR51777.1"/>
    <property type="molecule type" value="Genomic_DNA"/>
</dbReference>
<dbReference type="PRINTS" id="PR01438">
    <property type="entry name" value="UNVRSLSTRESS"/>
</dbReference>
<feature type="domain" description="UspA" evidence="2">
    <location>
        <begin position="150"/>
        <end position="288"/>
    </location>
</feature>
<dbReference type="RefSeq" id="WP_189943020.1">
    <property type="nucleotide sequence ID" value="NZ_BMSX01000027.1"/>
</dbReference>
<protein>
    <submittedName>
        <fullName evidence="3">Universal stress protein</fullName>
    </submittedName>
</protein>
<reference evidence="3" key="1">
    <citation type="journal article" date="2014" name="Int. J. Syst. Evol. Microbiol.">
        <title>Complete genome sequence of Corynebacterium casei LMG S-19264T (=DSM 44701T), isolated from a smear-ripened cheese.</title>
        <authorList>
            <consortium name="US DOE Joint Genome Institute (JGI-PGF)"/>
            <person name="Walter F."/>
            <person name="Albersmeier A."/>
            <person name="Kalinowski J."/>
            <person name="Ruckert C."/>
        </authorList>
    </citation>
    <scope>NUCLEOTIDE SEQUENCE</scope>
    <source>
        <strain evidence="3">JCM 4346</strain>
    </source>
</reference>
<proteinExistence type="inferred from homology"/>